<dbReference type="GO" id="GO:0008270">
    <property type="term" value="F:zinc ion binding"/>
    <property type="evidence" value="ECO:0007669"/>
    <property type="project" value="UniProtKB-KW"/>
</dbReference>
<dbReference type="GO" id="GO:0046776">
    <property type="term" value="P:symbiont-mediated suppression of host antigen processing and presentation of peptide antigen via MHC class I"/>
    <property type="evidence" value="ECO:0007669"/>
    <property type="project" value="UniProtKB-KW"/>
</dbReference>
<reference evidence="17" key="1">
    <citation type="submission" date="2018-10" db="EMBL/GenBank/DDBJ databases">
        <title>Hidden diversity of soil giant viruses.</title>
        <authorList>
            <person name="Schulz F."/>
            <person name="Alteio L."/>
            <person name="Goudeau D."/>
            <person name="Ryan E.M."/>
            <person name="Malmstrom R.R."/>
            <person name="Blanchard J."/>
            <person name="Woyke T."/>
        </authorList>
    </citation>
    <scope>NUCLEOTIDE SEQUENCE</scope>
    <source>
        <strain evidence="17">EDV1</strain>
    </source>
</reference>
<evidence type="ECO:0000256" key="15">
    <source>
        <dbReference type="SAM" id="Phobius"/>
    </source>
</evidence>
<keyword evidence="6" id="KW-0945">Host-virus interaction</keyword>
<keyword evidence="15" id="KW-0812">Transmembrane</keyword>
<feature type="transmembrane region" description="Helical" evidence="15">
    <location>
        <begin position="173"/>
        <end position="195"/>
    </location>
</feature>
<evidence type="ECO:0000313" key="17">
    <source>
        <dbReference type="EMBL" id="AYV77971.1"/>
    </source>
</evidence>
<name>A0A3G4ZVE3_9VIRU</name>
<evidence type="ECO:0000256" key="14">
    <source>
        <dbReference type="ARBA" id="ARBA00031582"/>
    </source>
</evidence>
<comment type="function">
    <text evidence="13">E3 ubiquitin-protein ligase which promotes ubiquitination and subsequent degradation of host MHC-I and CD4 molecules, presumably to prevent lysis of infected cells by cytotoxic T-lymphocytes and NK cell. Binds target molecules through transmembrane interaction. The result of this ubiquitination is the enhancement of the endocytosis of the target chain and the delivery to the lysosome, where it is proteolytically destroyed.</text>
</comment>
<dbReference type="InterPro" id="IPR011016">
    <property type="entry name" value="Znf_RING-CH"/>
</dbReference>
<keyword evidence="12" id="KW-1039">Host endosome</keyword>
<dbReference type="CDD" id="cd16495">
    <property type="entry name" value="RING_CH-C4HC3_MARCH"/>
    <property type="match status" value="1"/>
</dbReference>
<dbReference type="Pfam" id="PF12906">
    <property type="entry name" value="RINGv"/>
    <property type="match status" value="1"/>
</dbReference>
<keyword evidence="10" id="KW-1040">Host Golgi apparatus</keyword>
<evidence type="ECO:0000256" key="7">
    <source>
        <dbReference type="ARBA" id="ARBA00022625"/>
    </source>
</evidence>
<dbReference type="Gene3D" id="1.20.1070.10">
    <property type="entry name" value="Rhodopsin 7-helix transmembrane proteins"/>
    <property type="match status" value="1"/>
</dbReference>
<protein>
    <recommendedName>
        <fullName evidence="5">E3 ubiquitin-protein ligase LAP</fullName>
    </recommendedName>
    <alternativeName>
        <fullName evidence="14">Leukemia associated protein</fullName>
    </alternativeName>
</protein>
<keyword evidence="15" id="KW-1133">Transmembrane helix</keyword>
<dbReference type="SUPFAM" id="SSF57850">
    <property type="entry name" value="RING/U-box"/>
    <property type="match status" value="1"/>
</dbReference>
<comment type="subcellular location">
    <subcellularLocation>
        <location evidence="3">Host Golgi apparatus</location>
        <location evidence="3">Host trans-Golgi network membrane</location>
    </subcellularLocation>
    <subcellularLocation>
        <location evidence="1">Host early endosome membrane</location>
    </subcellularLocation>
    <subcellularLocation>
        <location evidence="2">Host membrane</location>
        <topology evidence="2">Multi-pass membrane protein</topology>
    </subcellularLocation>
</comment>
<keyword evidence="6" id="KW-0899">Viral immunoevasion</keyword>
<evidence type="ECO:0000256" key="2">
    <source>
        <dbReference type="ARBA" id="ARBA00004301"/>
    </source>
</evidence>
<dbReference type="PANTHER" id="PTHR46347:SF1">
    <property type="entry name" value="RING_FYVE_PHD ZINC FINGER SUPERFAMILY PROTEIN"/>
    <property type="match status" value="1"/>
</dbReference>
<evidence type="ECO:0000256" key="1">
    <source>
        <dbReference type="ARBA" id="ARBA00004280"/>
    </source>
</evidence>
<evidence type="ECO:0000256" key="3">
    <source>
        <dbReference type="ARBA" id="ARBA00004359"/>
    </source>
</evidence>
<keyword evidence="11" id="KW-0862">Zinc</keyword>
<evidence type="ECO:0000256" key="12">
    <source>
        <dbReference type="ARBA" id="ARBA00023046"/>
    </source>
</evidence>
<evidence type="ECO:0000256" key="10">
    <source>
        <dbReference type="ARBA" id="ARBA00022812"/>
    </source>
</evidence>
<evidence type="ECO:0000259" key="16">
    <source>
        <dbReference type="PROSITE" id="PS51292"/>
    </source>
</evidence>
<keyword evidence="6" id="KW-1080">Inhibition of host adaptive immune response by virus</keyword>
<dbReference type="InterPro" id="IPR013083">
    <property type="entry name" value="Znf_RING/FYVE/PHD"/>
</dbReference>
<gene>
    <name evidence="17" type="ORF">Edafosvirus3_49</name>
</gene>
<sequence length="238" mass="28140">MNSMYQTLDNTNNKQCRICLDDEGTDFIVPCKCKGTMKFVHRKCLDNWRASGFKEKAFTHCDQCLFEYVIEPYVPDQEEEKRRIKLYRQYVCRDIIIFIIVNLWIIATFSVLSWMFDFNNDIVNQFPDNAFWMYCLIGFGCYLIIIGIYGIIISFQRYSWNDVILCVDCSSEGCLYSVIIVIIVLLIFGIFIGIAQSIHVLKEKAQDHKQKLWKYQEAQMMIVRNFDDYDPEHDVIIV</sequence>
<dbReference type="EMBL" id="MK072068">
    <property type="protein sequence ID" value="AYV77971.1"/>
    <property type="molecule type" value="Genomic_DNA"/>
</dbReference>
<evidence type="ECO:0000256" key="8">
    <source>
        <dbReference type="ARBA" id="ARBA00022723"/>
    </source>
</evidence>
<dbReference type="GO" id="GO:0044177">
    <property type="term" value="C:host cell Golgi apparatus"/>
    <property type="evidence" value="ECO:0007669"/>
    <property type="project" value="UniProtKB-SubCell"/>
</dbReference>
<evidence type="ECO:0000256" key="6">
    <source>
        <dbReference type="ARBA" id="ARBA00022560"/>
    </source>
</evidence>
<organism evidence="17">
    <name type="scientific">Edafosvirus sp</name>
    <dbReference type="NCBI Taxonomy" id="2487765"/>
    <lineage>
        <taxon>Viruses</taxon>
        <taxon>Varidnaviria</taxon>
        <taxon>Bamfordvirae</taxon>
        <taxon>Nucleocytoviricota</taxon>
        <taxon>Megaviricetes</taxon>
        <taxon>Imitervirales</taxon>
        <taxon>Mimiviridae</taxon>
        <taxon>Klosneuvirinae</taxon>
    </lineage>
</organism>
<evidence type="ECO:0000256" key="13">
    <source>
        <dbReference type="ARBA" id="ARBA00025257"/>
    </source>
</evidence>
<dbReference type="GO" id="GO:0033644">
    <property type="term" value="C:host cell membrane"/>
    <property type="evidence" value="ECO:0007669"/>
    <property type="project" value="UniProtKB-SubCell"/>
</dbReference>
<dbReference type="PROSITE" id="PS51292">
    <property type="entry name" value="ZF_RING_CH"/>
    <property type="match status" value="1"/>
</dbReference>
<evidence type="ECO:0000256" key="4">
    <source>
        <dbReference type="ARBA" id="ARBA00006560"/>
    </source>
</evidence>
<evidence type="ECO:0000256" key="11">
    <source>
        <dbReference type="ARBA" id="ARBA00022833"/>
    </source>
</evidence>
<dbReference type="SMART" id="SM00744">
    <property type="entry name" value="RINGv"/>
    <property type="match status" value="1"/>
</dbReference>
<comment type="similarity">
    <text evidence="4">Belongs to the poxviridae LAP protein family.</text>
</comment>
<dbReference type="PANTHER" id="PTHR46347">
    <property type="entry name" value="RING/FYVE/PHD ZINC FINGER SUPERFAMILY PROTEIN"/>
    <property type="match status" value="1"/>
</dbReference>
<keyword evidence="9" id="KW-0863">Zinc-finger</keyword>
<feature type="transmembrane region" description="Helical" evidence="15">
    <location>
        <begin position="131"/>
        <end position="152"/>
    </location>
</feature>
<evidence type="ECO:0000256" key="5">
    <source>
        <dbReference type="ARBA" id="ARBA00018161"/>
    </source>
</evidence>
<keyword evidence="8" id="KW-0479">Metal-binding</keyword>
<feature type="domain" description="RING-CH-type" evidence="16">
    <location>
        <begin position="8"/>
        <end position="71"/>
    </location>
</feature>
<proteinExistence type="inferred from homology"/>
<feature type="transmembrane region" description="Helical" evidence="15">
    <location>
        <begin position="91"/>
        <end position="116"/>
    </location>
</feature>
<evidence type="ECO:0000256" key="9">
    <source>
        <dbReference type="ARBA" id="ARBA00022771"/>
    </source>
</evidence>
<keyword evidence="15" id="KW-0472">Membrane</keyword>
<dbReference type="Gene3D" id="3.30.40.10">
    <property type="entry name" value="Zinc/RING finger domain, C3HC4 (zinc finger)"/>
    <property type="match status" value="1"/>
</dbReference>
<accession>A0A3G4ZVE3</accession>
<keyword evidence="7" id="KW-1115">Inhibition of host MHC class I molecule presentation by virus</keyword>